<name>A0AAE0L1D5_9CHLO</name>
<accession>A0AAE0L1D5</accession>
<dbReference type="AlphaFoldDB" id="A0AAE0L1D5"/>
<feature type="compositionally biased region" description="Polar residues" evidence="1">
    <location>
        <begin position="40"/>
        <end position="49"/>
    </location>
</feature>
<feature type="region of interest" description="Disordered" evidence="1">
    <location>
        <begin position="31"/>
        <end position="74"/>
    </location>
</feature>
<dbReference type="EMBL" id="LGRX02011893">
    <property type="protein sequence ID" value="KAK3268322.1"/>
    <property type="molecule type" value="Genomic_DNA"/>
</dbReference>
<sequence>MDEADGHEGGLMVNPDVSIKSRLMPSFKKSATVMPGMQAPKQQLVQSSPRMEDDPAALASASPVPSDSPLPKLQ</sequence>
<evidence type="ECO:0000256" key="1">
    <source>
        <dbReference type="SAM" id="MobiDB-lite"/>
    </source>
</evidence>
<comment type="caution">
    <text evidence="2">The sequence shown here is derived from an EMBL/GenBank/DDBJ whole genome shotgun (WGS) entry which is preliminary data.</text>
</comment>
<evidence type="ECO:0000313" key="2">
    <source>
        <dbReference type="EMBL" id="KAK3268322.1"/>
    </source>
</evidence>
<organism evidence="2 3">
    <name type="scientific">Cymbomonas tetramitiformis</name>
    <dbReference type="NCBI Taxonomy" id="36881"/>
    <lineage>
        <taxon>Eukaryota</taxon>
        <taxon>Viridiplantae</taxon>
        <taxon>Chlorophyta</taxon>
        <taxon>Pyramimonadophyceae</taxon>
        <taxon>Pyramimonadales</taxon>
        <taxon>Pyramimonadaceae</taxon>
        <taxon>Cymbomonas</taxon>
    </lineage>
</organism>
<reference evidence="2 3" key="1">
    <citation type="journal article" date="2015" name="Genome Biol. Evol.">
        <title>Comparative Genomics of a Bacterivorous Green Alga Reveals Evolutionary Causalities and Consequences of Phago-Mixotrophic Mode of Nutrition.</title>
        <authorList>
            <person name="Burns J.A."/>
            <person name="Paasch A."/>
            <person name="Narechania A."/>
            <person name="Kim E."/>
        </authorList>
    </citation>
    <scope>NUCLEOTIDE SEQUENCE [LARGE SCALE GENOMIC DNA]</scope>
    <source>
        <strain evidence="2 3">PLY_AMNH</strain>
    </source>
</reference>
<keyword evidence="3" id="KW-1185">Reference proteome</keyword>
<protein>
    <submittedName>
        <fullName evidence="2">Uncharacterized protein</fullName>
    </submittedName>
</protein>
<proteinExistence type="predicted"/>
<gene>
    <name evidence="2" type="ORF">CYMTET_23164</name>
</gene>
<evidence type="ECO:0000313" key="3">
    <source>
        <dbReference type="Proteomes" id="UP001190700"/>
    </source>
</evidence>
<dbReference type="Proteomes" id="UP001190700">
    <property type="component" value="Unassembled WGS sequence"/>
</dbReference>
<feature type="compositionally biased region" description="Low complexity" evidence="1">
    <location>
        <begin position="56"/>
        <end position="74"/>
    </location>
</feature>